<dbReference type="RefSeq" id="WP_222992158.1">
    <property type="nucleotide sequence ID" value="NZ_JAINVV010000011.1"/>
</dbReference>
<comment type="caution">
    <text evidence="2">The sequence shown here is derived from an EMBL/GenBank/DDBJ whole genome shotgun (WGS) entry which is preliminary data.</text>
</comment>
<keyword evidence="1" id="KW-0812">Transmembrane</keyword>
<evidence type="ECO:0000313" key="3">
    <source>
        <dbReference type="Proteomes" id="UP000706039"/>
    </source>
</evidence>
<dbReference type="EMBL" id="JAINVV010000011">
    <property type="protein sequence ID" value="MBY8825051.1"/>
    <property type="molecule type" value="Genomic_DNA"/>
</dbReference>
<accession>A0ABS7PUW2</accession>
<keyword evidence="1" id="KW-0472">Membrane</keyword>
<evidence type="ECO:0000313" key="2">
    <source>
        <dbReference type="EMBL" id="MBY8825051.1"/>
    </source>
</evidence>
<sequence>MSLYHALCRRVDGMLAPTPSRMMAVIPVIPLLATPLIGAWWWIPSLIFAVAWLIFLLWRASVIAKTGLIGADAADLERIGGTGTAPRPVPPPPGPEASAGMDPLQRAVLALAQPADVQLSLFPDFVCKGDELALDFEDALLASPDAARTDAQRAALGALDGLITSMSGERNSDFWLDEGMLRSHPIWEEIRASARACAAAFGWEMRIPPPSGATYIPAGAWNG</sequence>
<dbReference type="Proteomes" id="UP000706039">
    <property type="component" value="Unassembled WGS sequence"/>
</dbReference>
<reference evidence="2 3" key="1">
    <citation type="submission" date="2021-08" db="EMBL/GenBank/DDBJ databases">
        <authorList>
            <person name="Tuo L."/>
        </authorList>
    </citation>
    <scope>NUCLEOTIDE SEQUENCE [LARGE SCALE GENOMIC DNA]</scope>
    <source>
        <strain evidence="2 3">JCM 31229</strain>
    </source>
</reference>
<proteinExistence type="predicted"/>
<organism evidence="2 3">
    <name type="scientific">Sphingomonas colocasiae</name>
    <dbReference type="NCBI Taxonomy" id="1848973"/>
    <lineage>
        <taxon>Bacteria</taxon>
        <taxon>Pseudomonadati</taxon>
        <taxon>Pseudomonadota</taxon>
        <taxon>Alphaproteobacteria</taxon>
        <taxon>Sphingomonadales</taxon>
        <taxon>Sphingomonadaceae</taxon>
        <taxon>Sphingomonas</taxon>
    </lineage>
</organism>
<name>A0ABS7PUW2_9SPHN</name>
<keyword evidence="3" id="KW-1185">Reference proteome</keyword>
<protein>
    <submittedName>
        <fullName evidence="2">Uncharacterized protein</fullName>
    </submittedName>
</protein>
<evidence type="ECO:0000256" key="1">
    <source>
        <dbReference type="SAM" id="Phobius"/>
    </source>
</evidence>
<keyword evidence="1" id="KW-1133">Transmembrane helix</keyword>
<gene>
    <name evidence="2" type="ORF">K7G82_22295</name>
</gene>
<feature type="transmembrane region" description="Helical" evidence="1">
    <location>
        <begin position="39"/>
        <end position="58"/>
    </location>
</feature>